<evidence type="ECO:0000313" key="10">
    <source>
        <dbReference type="RefSeq" id="XP_022767308.1"/>
    </source>
</evidence>
<keyword evidence="4 8" id="KW-0812">Transmembrane</keyword>
<evidence type="ECO:0000256" key="6">
    <source>
        <dbReference type="ARBA" id="ARBA00022989"/>
    </source>
</evidence>
<dbReference type="GeneID" id="111311827"/>
<name>A0A6P6AR87_DURZI</name>
<keyword evidence="9" id="KW-1185">Reference proteome</keyword>
<protein>
    <submittedName>
        <fullName evidence="10">Membrane magnesium transporter-like isoform X1</fullName>
    </submittedName>
</protein>
<dbReference type="PANTHER" id="PTHR21181:SF7">
    <property type="entry name" value="ER MEMBRANE PROTEIN COMPLEX SUBUNIT 5"/>
    <property type="match status" value="1"/>
</dbReference>
<evidence type="ECO:0000256" key="4">
    <source>
        <dbReference type="ARBA" id="ARBA00022692"/>
    </source>
</evidence>
<evidence type="ECO:0000313" key="9">
    <source>
        <dbReference type="Proteomes" id="UP000515121"/>
    </source>
</evidence>
<comment type="similarity">
    <text evidence="2">Belongs to the membrane magnesium transporter (TC 1.A.67) family.</text>
</comment>
<dbReference type="GO" id="GO:0022890">
    <property type="term" value="F:inorganic cation transmembrane transporter activity"/>
    <property type="evidence" value="ECO:0007669"/>
    <property type="project" value="TreeGrafter"/>
</dbReference>
<dbReference type="GO" id="GO:0072546">
    <property type="term" value="C:EMC complex"/>
    <property type="evidence" value="ECO:0007669"/>
    <property type="project" value="TreeGrafter"/>
</dbReference>
<evidence type="ECO:0000256" key="5">
    <source>
        <dbReference type="ARBA" id="ARBA00022824"/>
    </source>
</evidence>
<dbReference type="AlphaFoldDB" id="A0A6P6AR87"/>
<keyword evidence="7 8" id="KW-0472">Membrane</keyword>
<evidence type="ECO:0000256" key="3">
    <source>
        <dbReference type="ARBA" id="ARBA00011276"/>
    </source>
</evidence>
<feature type="transmembrane region" description="Helical" evidence="8">
    <location>
        <begin position="42"/>
        <end position="66"/>
    </location>
</feature>
<keyword evidence="5" id="KW-0256">Endoplasmic reticulum</keyword>
<comment type="subunit">
    <text evidence="3">Component of the ER membrane protein complex (EMC).</text>
</comment>
<evidence type="ECO:0000256" key="1">
    <source>
        <dbReference type="ARBA" id="ARBA00004477"/>
    </source>
</evidence>
<sequence>MGLGFMIGVFGVLILSHAAYSTIQYRGLLKIMEEEFSGPPMNVVLELLLGFFFCIWAALTVPGNFLSIHPESEENRIVSLSANLDFMIFNHRAKVFPLEIDMKLKH</sequence>
<dbReference type="KEGG" id="dzi:111311827"/>
<evidence type="ECO:0000256" key="2">
    <source>
        <dbReference type="ARBA" id="ARBA00006109"/>
    </source>
</evidence>
<comment type="subcellular location">
    <subcellularLocation>
        <location evidence="1">Endoplasmic reticulum membrane</location>
        <topology evidence="1">Multi-pass membrane protein</topology>
    </subcellularLocation>
</comment>
<organism evidence="9 10">
    <name type="scientific">Durio zibethinus</name>
    <name type="common">Durian</name>
    <dbReference type="NCBI Taxonomy" id="66656"/>
    <lineage>
        <taxon>Eukaryota</taxon>
        <taxon>Viridiplantae</taxon>
        <taxon>Streptophyta</taxon>
        <taxon>Embryophyta</taxon>
        <taxon>Tracheophyta</taxon>
        <taxon>Spermatophyta</taxon>
        <taxon>Magnoliopsida</taxon>
        <taxon>eudicotyledons</taxon>
        <taxon>Gunneridae</taxon>
        <taxon>Pentapetalae</taxon>
        <taxon>rosids</taxon>
        <taxon>malvids</taxon>
        <taxon>Malvales</taxon>
        <taxon>Malvaceae</taxon>
        <taxon>Helicteroideae</taxon>
        <taxon>Durio</taxon>
    </lineage>
</organism>
<dbReference type="PANTHER" id="PTHR21181">
    <property type="match status" value="1"/>
</dbReference>
<dbReference type="GO" id="GO:0005794">
    <property type="term" value="C:Golgi apparatus"/>
    <property type="evidence" value="ECO:0007669"/>
    <property type="project" value="TreeGrafter"/>
</dbReference>
<keyword evidence="6 8" id="KW-1133">Transmembrane helix</keyword>
<evidence type="ECO:0000256" key="7">
    <source>
        <dbReference type="ARBA" id="ARBA00023136"/>
    </source>
</evidence>
<dbReference type="Pfam" id="PF10270">
    <property type="entry name" value="MMgT"/>
    <property type="match status" value="1"/>
</dbReference>
<dbReference type="Proteomes" id="UP000515121">
    <property type="component" value="Unplaced"/>
</dbReference>
<dbReference type="GO" id="GO:0005886">
    <property type="term" value="C:plasma membrane"/>
    <property type="evidence" value="ECO:0007669"/>
    <property type="project" value="TreeGrafter"/>
</dbReference>
<accession>A0A6P6AR87</accession>
<dbReference type="GO" id="GO:0005769">
    <property type="term" value="C:early endosome"/>
    <property type="evidence" value="ECO:0007669"/>
    <property type="project" value="TreeGrafter"/>
</dbReference>
<dbReference type="OrthoDB" id="44756at2759"/>
<dbReference type="RefSeq" id="XP_022767308.1">
    <property type="nucleotide sequence ID" value="XM_022911573.1"/>
</dbReference>
<reference evidence="10" key="1">
    <citation type="submission" date="2025-08" db="UniProtKB">
        <authorList>
            <consortium name="RefSeq"/>
        </authorList>
    </citation>
    <scope>IDENTIFICATION</scope>
    <source>
        <tissue evidence="10">Fruit stalk</tissue>
    </source>
</reference>
<proteinExistence type="inferred from homology"/>
<gene>
    <name evidence="10" type="primary">LOC111311827</name>
</gene>
<evidence type="ECO:0000256" key="8">
    <source>
        <dbReference type="SAM" id="Phobius"/>
    </source>
</evidence>
<dbReference type="InterPro" id="IPR018937">
    <property type="entry name" value="MMgT"/>
</dbReference>